<dbReference type="AlphaFoldDB" id="A0A0J6Y5E0"/>
<accession>A0A0J6Y5E0</accession>
<sequence length="103" mass="11675">MRRPMGLSEGVTVCPFPELPSSVQTQLSTANQHLHEDKVCNPACWEATILSFNLYPGMFILVIKNQIRIPLILSSVDNKNRNDLAISRNWALMLRENKNAKKP</sequence>
<dbReference type="EMBL" id="DS028094">
    <property type="protein sequence ID" value="KMP02960.1"/>
    <property type="molecule type" value="Genomic_DNA"/>
</dbReference>
<protein>
    <submittedName>
        <fullName evidence="1">Uncharacterized protein</fullName>
    </submittedName>
</protein>
<evidence type="ECO:0000313" key="1">
    <source>
        <dbReference type="EMBL" id="KMP02960.1"/>
    </source>
</evidence>
<gene>
    <name evidence="1" type="ORF">CIRG_02652</name>
</gene>
<reference evidence="2" key="1">
    <citation type="journal article" date="2010" name="Genome Res.">
        <title>Population genomic sequencing of Coccidioides fungi reveals recent hybridization and transposon control.</title>
        <authorList>
            <person name="Neafsey D.E."/>
            <person name="Barker B.M."/>
            <person name="Sharpton T.J."/>
            <person name="Stajich J.E."/>
            <person name="Park D.J."/>
            <person name="Whiston E."/>
            <person name="Hung C.-Y."/>
            <person name="McMahan C."/>
            <person name="White J."/>
            <person name="Sykes S."/>
            <person name="Heiman D."/>
            <person name="Young S."/>
            <person name="Zeng Q."/>
            <person name="Abouelleil A."/>
            <person name="Aftuck L."/>
            <person name="Bessette D."/>
            <person name="Brown A."/>
            <person name="FitzGerald M."/>
            <person name="Lui A."/>
            <person name="Macdonald J.P."/>
            <person name="Priest M."/>
            <person name="Orbach M.J."/>
            <person name="Galgiani J.N."/>
            <person name="Kirkland T.N."/>
            <person name="Cole G.T."/>
            <person name="Birren B.W."/>
            <person name="Henn M.R."/>
            <person name="Taylor J.W."/>
            <person name="Rounsley S.D."/>
        </authorList>
    </citation>
    <scope>NUCLEOTIDE SEQUENCE [LARGE SCALE GENOMIC DNA]</scope>
    <source>
        <strain evidence="2">RMSCC 2394</strain>
    </source>
</reference>
<name>A0A0J6Y5E0_COCIT</name>
<organism evidence="1 2">
    <name type="scientific">Coccidioides immitis RMSCC 2394</name>
    <dbReference type="NCBI Taxonomy" id="404692"/>
    <lineage>
        <taxon>Eukaryota</taxon>
        <taxon>Fungi</taxon>
        <taxon>Dikarya</taxon>
        <taxon>Ascomycota</taxon>
        <taxon>Pezizomycotina</taxon>
        <taxon>Eurotiomycetes</taxon>
        <taxon>Eurotiomycetidae</taxon>
        <taxon>Onygenales</taxon>
        <taxon>Onygenaceae</taxon>
        <taxon>Coccidioides</taxon>
    </lineage>
</organism>
<evidence type="ECO:0000313" key="2">
    <source>
        <dbReference type="Proteomes" id="UP000054565"/>
    </source>
</evidence>
<proteinExistence type="predicted"/>
<dbReference type="Proteomes" id="UP000054565">
    <property type="component" value="Unassembled WGS sequence"/>
</dbReference>